<dbReference type="GO" id="GO:0005549">
    <property type="term" value="F:odorant binding"/>
    <property type="evidence" value="ECO:0007669"/>
    <property type="project" value="InterPro"/>
</dbReference>
<keyword evidence="4 10" id="KW-0812">Transmembrane</keyword>
<evidence type="ECO:0000256" key="6">
    <source>
        <dbReference type="ARBA" id="ARBA00022989"/>
    </source>
</evidence>
<keyword evidence="6 10" id="KW-1133">Transmembrane helix</keyword>
<evidence type="ECO:0000256" key="10">
    <source>
        <dbReference type="RuleBase" id="RU351113"/>
    </source>
</evidence>
<dbReference type="PANTHER" id="PTHR21137:SF35">
    <property type="entry name" value="ODORANT RECEPTOR 19A-RELATED"/>
    <property type="match status" value="1"/>
</dbReference>
<proteinExistence type="inferred from homology"/>
<feature type="transmembrane region" description="Helical" evidence="10">
    <location>
        <begin position="355"/>
        <end position="375"/>
    </location>
</feature>
<keyword evidence="12" id="KW-1185">Reference proteome</keyword>
<evidence type="ECO:0000256" key="2">
    <source>
        <dbReference type="ARBA" id="ARBA00022475"/>
    </source>
</evidence>
<gene>
    <name evidence="11" type="ORF">PARMNEM_LOCUS1781</name>
</gene>
<comment type="caution">
    <text evidence="10">Lacks conserved residue(s) required for the propagation of feature annotation.</text>
</comment>
<evidence type="ECO:0000256" key="9">
    <source>
        <dbReference type="ARBA" id="ARBA00023224"/>
    </source>
</evidence>
<dbReference type="AlphaFoldDB" id="A0AAV1K9Y0"/>
<keyword evidence="5 10" id="KW-0552">Olfaction</keyword>
<accession>A0AAV1K9Y0</accession>
<evidence type="ECO:0000256" key="4">
    <source>
        <dbReference type="ARBA" id="ARBA00022692"/>
    </source>
</evidence>
<name>A0AAV1K9Y0_9NEOP</name>
<dbReference type="EMBL" id="CAVLGL010000013">
    <property type="protein sequence ID" value="CAK1579906.1"/>
    <property type="molecule type" value="Genomic_DNA"/>
</dbReference>
<evidence type="ECO:0000256" key="3">
    <source>
        <dbReference type="ARBA" id="ARBA00022606"/>
    </source>
</evidence>
<keyword evidence="3 10" id="KW-0716">Sensory transduction</keyword>
<feature type="transmembrane region" description="Helical" evidence="10">
    <location>
        <begin position="68"/>
        <end position="92"/>
    </location>
</feature>
<dbReference type="Pfam" id="PF02949">
    <property type="entry name" value="7tm_6"/>
    <property type="match status" value="1"/>
</dbReference>
<evidence type="ECO:0000256" key="1">
    <source>
        <dbReference type="ARBA" id="ARBA00004651"/>
    </source>
</evidence>
<dbReference type="GO" id="GO:0004984">
    <property type="term" value="F:olfactory receptor activity"/>
    <property type="evidence" value="ECO:0007669"/>
    <property type="project" value="InterPro"/>
</dbReference>
<evidence type="ECO:0000313" key="12">
    <source>
        <dbReference type="Proteomes" id="UP001314205"/>
    </source>
</evidence>
<protein>
    <recommendedName>
        <fullName evidence="10">Odorant receptor</fullName>
    </recommendedName>
</protein>
<comment type="similarity">
    <text evidence="10">Belongs to the insect chemoreceptor superfamily. Heteromeric odorant receptor channel (TC 1.A.69) family.</text>
</comment>
<comment type="subcellular location">
    <subcellularLocation>
        <location evidence="1 10">Cell membrane</location>
        <topology evidence="1 10">Multi-pass membrane protein</topology>
    </subcellularLocation>
</comment>
<reference evidence="11 12" key="1">
    <citation type="submission" date="2023-11" db="EMBL/GenBank/DDBJ databases">
        <authorList>
            <person name="Hedman E."/>
            <person name="Englund M."/>
            <person name="Stromberg M."/>
            <person name="Nyberg Akerstrom W."/>
            <person name="Nylinder S."/>
            <person name="Jareborg N."/>
            <person name="Kallberg Y."/>
            <person name="Kronander E."/>
        </authorList>
    </citation>
    <scope>NUCLEOTIDE SEQUENCE [LARGE SCALE GENOMIC DNA]</scope>
</reference>
<keyword evidence="9 10" id="KW-0807">Transducer</keyword>
<feature type="transmembrane region" description="Helical" evidence="10">
    <location>
        <begin position="132"/>
        <end position="150"/>
    </location>
</feature>
<dbReference type="InterPro" id="IPR004117">
    <property type="entry name" value="7tm6_olfct_rcpt"/>
</dbReference>
<keyword evidence="8 10" id="KW-0675">Receptor</keyword>
<organism evidence="11 12">
    <name type="scientific">Parnassius mnemosyne</name>
    <name type="common">clouded apollo</name>
    <dbReference type="NCBI Taxonomy" id="213953"/>
    <lineage>
        <taxon>Eukaryota</taxon>
        <taxon>Metazoa</taxon>
        <taxon>Ecdysozoa</taxon>
        <taxon>Arthropoda</taxon>
        <taxon>Hexapoda</taxon>
        <taxon>Insecta</taxon>
        <taxon>Pterygota</taxon>
        <taxon>Neoptera</taxon>
        <taxon>Endopterygota</taxon>
        <taxon>Lepidoptera</taxon>
        <taxon>Glossata</taxon>
        <taxon>Ditrysia</taxon>
        <taxon>Papilionoidea</taxon>
        <taxon>Papilionidae</taxon>
        <taxon>Parnassiinae</taxon>
        <taxon>Parnassini</taxon>
        <taxon>Parnassius</taxon>
        <taxon>Driopa</taxon>
    </lineage>
</organism>
<comment type="caution">
    <text evidence="11">The sequence shown here is derived from an EMBL/GenBank/DDBJ whole genome shotgun (WGS) entry which is preliminary data.</text>
</comment>
<evidence type="ECO:0000256" key="5">
    <source>
        <dbReference type="ARBA" id="ARBA00022725"/>
    </source>
</evidence>
<keyword evidence="7 10" id="KW-0472">Membrane</keyword>
<sequence length="392" mass="44514">MTIFVDNINFSLRMSLTILRIVGFWAPRDLTRDATVWYNIYGIFSFMFILGTYIIIQVVDMCLIWGNLPLMTGTAFLLFTNLAHAIKIVNLVTRRRKIRRIIDDADLLLRSESSGEGKEIVKQCNRETALQLILYIFLTLVTMIGWATSAEKNKLPLRAWYPYDTSKSPAYELTYLHQVFALFVAANLNVSKDTLVTTLIAQCRCRLRLLGLALRTMCHDMDMPENHLLTEHQQAIVKARLRKCVARHQAALHAAVQVQACFSEPTFAQFTVSLVIICVTAFQLVSQTGNLVRLLSMGTYLLNMTFQVFLYCYQGNQLSEESSAVAAAAYDCPWYMCGVPLRRSFLVLMVRCRRVARLTAGGFTTLSLASFMAIIKASYSLFTLLQQVEEKK</sequence>
<evidence type="ECO:0000256" key="7">
    <source>
        <dbReference type="ARBA" id="ARBA00023136"/>
    </source>
</evidence>
<keyword evidence="2" id="KW-1003">Cell membrane</keyword>
<feature type="transmembrane region" description="Helical" evidence="10">
    <location>
        <begin position="36"/>
        <end position="56"/>
    </location>
</feature>
<dbReference type="Proteomes" id="UP001314205">
    <property type="component" value="Unassembled WGS sequence"/>
</dbReference>
<evidence type="ECO:0000256" key="8">
    <source>
        <dbReference type="ARBA" id="ARBA00023170"/>
    </source>
</evidence>
<feature type="transmembrane region" description="Helical" evidence="10">
    <location>
        <begin position="170"/>
        <end position="190"/>
    </location>
</feature>
<dbReference type="PANTHER" id="PTHR21137">
    <property type="entry name" value="ODORANT RECEPTOR"/>
    <property type="match status" value="1"/>
</dbReference>
<dbReference type="GO" id="GO:0007165">
    <property type="term" value="P:signal transduction"/>
    <property type="evidence" value="ECO:0007669"/>
    <property type="project" value="UniProtKB-KW"/>
</dbReference>
<dbReference type="GO" id="GO:0005886">
    <property type="term" value="C:plasma membrane"/>
    <property type="evidence" value="ECO:0007669"/>
    <property type="project" value="UniProtKB-SubCell"/>
</dbReference>
<evidence type="ECO:0000313" key="11">
    <source>
        <dbReference type="EMBL" id="CAK1579906.1"/>
    </source>
</evidence>